<dbReference type="EMBL" id="JACXVP010000001">
    <property type="protein sequence ID" value="KAG5628882.1"/>
    <property type="molecule type" value="Genomic_DNA"/>
</dbReference>
<reference evidence="1 2" key="1">
    <citation type="submission" date="2020-09" db="EMBL/GenBank/DDBJ databases">
        <title>De no assembly of potato wild relative species, Solanum commersonii.</title>
        <authorList>
            <person name="Cho K."/>
        </authorList>
    </citation>
    <scope>NUCLEOTIDE SEQUENCE [LARGE SCALE GENOMIC DNA]</scope>
    <source>
        <strain evidence="1">LZ3.2</strain>
        <tissue evidence="1">Leaf</tissue>
    </source>
</reference>
<name>A0A9J6AX80_SOLCO</name>
<keyword evidence="2" id="KW-1185">Reference proteome</keyword>
<evidence type="ECO:0000313" key="2">
    <source>
        <dbReference type="Proteomes" id="UP000824120"/>
    </source>
</evidence>
<feature type="non-terminal residue" evidence="1">
    <location>
        <position position="1"/>
    </location>
</feature>
<dbReference type="Proteomes" id="UP000824120">
    <property type="component" value="Chromosome 1"/>
</dbReference>
<sequence length="159" mass="17819">DLAADFVLEQLDTMIQNRTPEYPGRFCIPLTLEGMGPVTELTEQSSHSSCVQILLKDKNSSLPLKLLFPSDNHLSFPNLKKSESGPSRWLSPRSKYSMLVRFHRGLGIEPARLQEAIVNLRSESAGGCLLNKEIPSWKGGKLLRRNGGRDVHRDKVEHS</sequence>
<evidence type="ECO:0000313" key="1">
    <source>
        <dbReference type="EMBL" id="KAG5628882.1"/>
    </source>
</evidence>
<organism evidence="1 2">
    <name type="scientific">Solanum commersonii</name>
    <name type="common">Commerson's wild potato</name>
    <name type="synonym">Commerson's nightshade</name>
    <dbReference type="NCBI Taxonomy" id="4109"/>
    <lineage>
        <taxon>Eukaryota</taxon>
        <taxon>Viridiplantae</taxon>
        <taxon>Streptophyta</taxon>
        <taxon>Embryophyta</taxon>
        <taxon>Tracheophyta</taxon>
        <taxon>Spermatophyta</taxon>
        <taxon>Magnoliopsida</taxon>
        <taxon>eudicotyledons</taxon>
        <taxon>Gunneridae</taxon>
        <taxon>Pentapetalae</taxon>
        <taxon>asterids</taxon>
        <taxon>lamiids</taxon>
        <taxon>Solanales</taxon>
        <taxon>Solanaceae</taxon>
        <taxon>Solanoideae</taxon>
        <taxon>Solaneae</taxon>
        <taxon>Solanum</taxon>
    </lineage>
</organism>
<protein>
    <submittedName>
        <fullName evidence="1">Uncharacterized protein</fullName>
    </submittedName>
</protein>
<dbReference type="AlphaFoldDB" id="A0A9J6AX80"/>
<comment type="caution">
    <text evidence="1">The sequence shown here is derived from an EMBL/GenBank/DDBJ whole genome shotgun (WGS) entry which is preliminary data.</text>
</comment>
<proteinExistence type="predicted"/>
<accession>A0A9J6AX80</accession>
<gene>
    <name evidence="1" type="ORF">H5410_000599</name>
</gene>